<protein>
    <submittedName>
        <fullName evidence="1">Uncharacterized protein</fullName>
    </submittedName>
</protein>
<organism evidence="1 2">
    <name type="scientific">Thlaspi arvense</name>
    <name type="common">Field penny-cress</name>
    <dbReference type="NCBI Taxonomy" id="13288"/>
    <lineage>
        <taxon>Eukaryota</taxon>
        <taxon>Viridiplantae</taxon>
        <taxon>Streptophyta</taxon>
        <taxon>Embryophyta</taxon>
        <taxon>Tracheophyta</taxon>
        <taxon>Spermatophyta</taxon>
        <taxon>Magnoliopsida</taxon>
        <taxon>eudicotyledons</taxon>
        <taxon>Gunneridae</taxon>
        <taxon>Pentapetalae</taxon>
        <taxon>rosids</taxon>
        <taxon>malvids</taxon>
        <taxon>Brassicales</taxon>
        <taxon>Brassicaceae</taxon>
        <taxon>Thlaspideae</taxon>
        <taxon>Thlaspi</taxon>
    </lineage>
</organism>
<keyword evidence="2" id="KW-1185">Reference proteome</keyword>
<sequence length="124" mass="13609">MLYGKEYRVAVPARLPPAGCSLDGGLCLVWAAPVTAGGEASSADLVIQSSSPCCLHSVATLRFLVEFQFSVSDGLVVSFWWGLDVSSKVSNSEQVRKLYKKKQEEGSKEEEHDNEQRSFELLLI</sequence>
<reference evidence="1 2" key="1">
    <citation type="submission" date="2022-03" db="EMBL/GenBank/DDBJ databases">
        <authorList>
            <person name="Nunn A."/>
            <person name="Chopra R."/>
            <person name="Nunn A."/>
            <person name="Contreras Garrido A."/>
        </authorList>
    </citation>
    <scope>NUCLEOTIDE SEQUENCE [LARGE SCALE GENOMIC DNA]</scope>
</reference>
<evidence type="ECO:0000313" key="1">
    <source>
        <dbReference type="EMBL" id="CAH2070933.1"/>
    </source>
</evidence>
<name>A0AAU9SVZ7_THLAR</name>
<dbReference type="AlphaFoldDB" id="A0AAU9SVZ7"/>
<dbReference type="Proteomes" id="UP000836841">
    <property type="component" value="Chromosome 6"/>
</dbReference>
<accession>A0AAU9SVZ7</accession>
<proteinExistence type="predicted"/>
<gene>
    <name evidence="1" type="ORF">TAV2_LOCUS22134</name>
</gene>
<dbReference type="EMBL" id="OU466862">
    <property type="protein sequence ID" value="CAH2070933.1"/>
    <property type="molecule type" value="Genomic_DNA"/>
</dbReference>
<evidence type="ECO:0000313" key="2">
    <source>
        <dbReference type="Proteomes" id="UP000836841"/>
    </source>
</evidence>